<dbReference type="Proteomes" id="UP000885830">
    <property type="component" value="Unassembled WGS sequence"/>
</dbReference>
<protein>
    <submittedName>
        <fullName evidence="2">Radical SAM protein</fullName>
    </submittedName>
</protein>
<evidence type="ECO:0000259" key="1">
    <source>
        <dbReference type="Pfam" id="PF04055"/>
    </source>
</evidence>
<dbReference type="InterPro" id="IPR058240">
    <property type="entry name" value="rSAM_sf"/>
</dbReference>
<dbReference type="InterPro" id="IPR023404">
    <property type="entry name" value="rSAM_horseshoe"/>
</dbReference>
<comment type="caution">
    <text evidence="2">The sequence shown here is derived from an EMBL/GenBank/DDBJ whole genome shotgun (WGS) entry which is preliminary data.</text>
</comment>
<dbReference type="EMBL" id="DRMJ01000279">
    <property type="protein sequence ID" value="HHL43054.1"/>
    <property type="molecule type" value="Genomic_DNA"/>
</dbReference>
<feature type="domain" description="Radical SAM core" evidence="1">
    <location>
        <begin position="13"/>
        <end position="126"/>
    </location>
</feature>
<dbReference type="Pfam" id="PF04055">
    <property type="entry name" value="Radical_SAM"/>
    <property type="match status" value="1"/>
</dbReference>
<accession>A0A7C5LTF2</accession>
<feature type="non-terminal residue" evidence="2">
    <location>
        <position position="137"/>
    </location>
</feature>
<dbReference type="GO" id="GO:0006779">
    <property type="term" value="P:porphyrin-containing compound biosynthetic process"/>
    <property type="evidence" value="ECO:0007669"/>
    <property type="project" value="TreeGrafter"/>
</dbReference>
<dbReference type="InterPro" id="IPR007197">
    <property type="entry name" value="rSAM"/>
</dbReference>
<dbReference type="GO" id="GO:0005737">
    <property type="term" value="C:cytoplasm"/>
    <property type="evidence" value="ECO:0007669"/>
    <property type="project" value="TreeGrafter"/>
</dbReference>
<dbReference type="Gene3D" id="3.80.30.20">
    <property type="entry name" value="tm_1862 like domain"/>
    <property type="match status" value="1"/>
</dbReference>
<gene>
    <name evidence="2" type="ORF">ENJ42_05505</name>
</gene>
<name>A0A7C5LTF2_9PROT</name>
<dbReference type="GO" id="GO:0051539">
    <property type="term" value="F:4 iron, 4 sulfur cluster binding"/>
    <property type="evidence" value="ECO:0007669"/>
    <property type="project" value="TreeGrafter"/>
</dbReference>
<sequence>MHYWRKRTGPKALTSIHFGGGTPSLIPPNDLKHIIKAATTLWSPKTDIEMGIEANPNDIDEAQIKEWRSAGLNRVSIGVQSFDPQTLKFLGRDHSDVQARKAVTLARKWFKNVSADLIFGWRAQSLSAWTKDLNTAL</sequence>
<dbReference type="GO" id="GO:0003824">
    <property type="term" value="F:catalytic activity"/>
    <property type="evidence" value="ECO:0007669"/>
    <property type="project" value="InterPro"/>
</dbReference>
<dbReference type="PANTHER" id="PTHR13932:SF5">
    <property type="entry name" value="RADICAL S-ADENOSYL METHIONINE DOMAIN-CONTAINING PROTEIN 1, MITOCHONDRIAL"/>
    <property type="match status" value="1"/>
</dbReference>
<dbReference type="PANTHER" id="PTHR13932">
    <property type="entry name" value="COPROPORPHYRINIGEN III OXIDASE"/>
    <property type="match status" value="1"/>
</dbReference>
<dbReference type="AlphaFoldDB" id="A0A7C5LTF2"/>
<dbReference type="SUPFAM" id="SSF102114">
    <property type="entry name" value="Radical SAM enzymes"/>
    <property type="match status" value="1"/>
</dbReference>
<reference evidence="2" key="1">
    <citation type="journal article" date="2020" name="mSystems">
        <title>Genome- and Community-Level Interaction Insights into Carbon Utilization and Element Cycling Functions of Hydrothermarchaeota in Hydrothermal Sediment.</title>
        <authorList>
            <person name="Zhou Z."/>
            <person name="Liu Y."/>
            <person name="Xu W."/>
            <person name="Pan J."/>
            <person name="Luo Z.H."/>
            <person name="Li M."/>
        </authorList>
    </citation>
    <scope>NUCLEOTIDE SEQUENCE [LARGE SCALE GENOMIC DNA]</scope>
    <source>
        <strain evidence="2">HyVt-485</strain>
    </source>
</reference>
<dbReference type="InterPro" id="IPR034505">
    <property type="entry name" value="Coproporphyrinogen-III_oxidase"/>
</dbReference>
<proteinExistence type="predicted"/>
<organism evidence="2">
    <name type="scientific">Hellea balneolensis</name>
    <dbReference type="NCBI Taxonomy" id="287478"/>
    <lineage>
        <taxon>Bacteria</taxon>
        <taxon>Pseudomonadati</taxon>
        <taxon>Pseudomonadota</taxon>
        <taxon>Alphaproteobacteria</taxon>
        <taxon>Maricaulales</taxon>
        <taxon>Robiginitomaculaceae</taxon>
        <taxon>Hellea</taxon>
    </lineage>
</organism>
<evidence type="ECO:0000313" key="2">
    <source>
        <dbReference type="EMBL" id="HHL43054.1"/>
    </source>
</evidence>